<feature type="region of interest" description="Disordered" evidence="1">
    <location>
        <begin position="227"/>
        <end position="252"/>
    </location>
</feature>
<feature type="compositionally biased region" description="Low complexity" evidence="1">
    <location>
        <begin position="146"/>
        <end position="156"/>
    </location>
</feature>
<evidence type="ECO:0000256" key="1">
    <source>
        <dbReference type="SAM" id="MobiDB-lite"/>
    </source>
</evidence>
<proteinExistence type="predicted"/>
<feature type="compositionally biased region" description="Pro residues" evidence="1">
    <location>
        <begin position="157"/>
        <end position="172"/>
    </location>
</feature>
<evidence type="ECO:0000313" key="3">
    <source>
        <dbReference type="Proteomes" id="UP001281761"/>
    </source>
</evidence>
<dbReference type="Proteomes" id="UP001281761">
    <property type="component" value="Unassembled WGS sequence"/>
</dbReference>
<feature type="compositionally biased region" description="Pro residues" evidence="1">
    <location>
        <begin position="227"/>
        <end position="236"/>
    </location>
</feature>
<organism evidence="2 3">
    <name type="scientific">Blattamonas nauphoetae</name>
    <dbReference type="NCBI Taxonomy" id="2049346"/>
    <lineage>
        <taxon>Eukaryota</taxon>
        <taxon>Metamonada</taxon>
        <taxon>Preaxostyla</taxon>
        <taxon>Oxymonadida</taxon>
        <taxon>Blattamonas</taxon>
    </lineage>
</organism>
<feature type="compositionally biased region" description="Pro residues" evidence="1">
    <location>
        <begin position="131"/>
        <end position="145"/>
    </location>
</feature>
<evidence type="ECO:0000313" key="2">
    <source>
        <dbReference type="EMBL" id="KAK2939908.1"/>
    </source>
</evidence>
<accession>A0ABQ9WKC1</accession>
<dbReference type="EMBL" id="JARBJD010000808">
    <property type="protein sequence ID" value="KAK2939908.1"/>
    <property type="molecule type" value="Genomic_DNA"/>
</dbReference>
<keyword evidence="3" id="KW-1185">Reference proteome</keyword>
<name>A0ABQ9WKC1_9EUKA</name>
<comment type="caution">
    <text evidence="2">The sequence shown here is derived from an EMBL/GenBank/DDBJ whole genome shotgun (WGS) entry which is preliminary data.</text>
</comment>
<feature type="region of interest" description="Disordered" evidence="1">
    <location>
        <begin position="118"/>
        <end position="183"/>
    </location>
</feature>
<reference evidence="2 3" key="1">
    <citation type="journal article" date="2022" name="bioRxiv">
        <title>Genomics of Preaxostyla Flagellates Illuminates Evolutionary Transitions and the Path Towards Mitochondrial Loss.</title>
        <authorList>
            <person name="Novak L.V.F."/>
            <person name="Treitli S.C."/>
            <person name="Pyrih J."/>
            <person name="Halakuc P."/>
            <person name="Pipaliya S.V."/>
            <person name="Vacek V."/>
            <person name="Brzon O."/>
            <person name="Soukal P."/>
            <person name="Eme L."/>
            <person name="Dacks J.B."/>
            <person name="Karnkowska A."/>
            <person name="Elias M."/>
            <person name="Hampl V."/>
        </authorList>
    </citation>
    <scope>NUCLEOTIDE SEQUENCE [LARGE SCALE GENOMIC DNA]</scope>
    <source>
        <strain evidence="2">NAU3</strain>
        <tissue evidence="2">Gut</tissue>
    </source>
</reference>
<feature type="compositionally biased region" description="Basic and acidic residues" evidence="1">
    <location>
        <begin position="886"/>
        <end position="898"/>
    </location>
</feature>
<feature type="region of interest" description="Disordered" evidence="1">
    <location>
        <begin position="378"/>
        <end position="399"/>
    </location>
</feature>
<gene>
    <name evidence="2" type="ORF">BLNAU_25185</name>
</gene>
<sequence>MDNKHCLREISVGIGITSSFAGTIEIFSRQSHSIVATLSFSLAATLALPLSGRQSVDFLIVFGTGALFMILFNCEMGFPKLSASLLRILDLPRSSADPSGADSERSEDAVSQFMAVSNPAPSPTLPLSASPSPPTPPTLSSPPTPSYSLSLSTYTLPPLPLPHPHPPTPSASPSPLHTLPLPHPLPLTTLTSHLPLSSPSPPTLLPLCLSSPPHTLPLLCLPSLPPPSASPSPPTPSHSLLPHHPHPPTPSALPHHPLLPLPCLPSTHTLPLPLLSHSPLPLPHHALSCIYWWLFLVVEFFTVLSLFLRHRGFHFKLDRNGKRGGMWTKREGDGDGRKRKMRKDEIPSLFTKPTRTALERWTRFLFAELREAAQAKRAACRQTDRTQTQSTSRLATSSPQSPRFWLDTHHIVAFAHSLCRYCLVSARAAGVNEIPVDLAVEAAPVDERVIEMKETGLLMNLAMKTTSSTDSPSPDCSAFLNWDGETFPSEDEQAVIFRSLVATVKFKPVLNDSLEAKSVRYLNSVLGRTTDESSTNFVQSIGVLLSTLSRVITTTAMEMLRYLFNHCSLKLRLTFVKADLIPQIINSLHPLSVSFVEAVNIHTCLLTVINQTVWLATQGRLAELKIEDGNEQQAVHETLCTKFSCLRRTGLEPNKGDQRQMWKIVSRMLRMEGMENVIEAKLENDKDMYGRSIVDKSIEWNNLLGMNLPGFGRNRRNKRTIKLVSAFFGKETLFFRGSFARRILDLFRSSADPSDTDSEGSEDTVAEFILRFFSLVFEFFPHLSSPPPTPTAFEGWTRFLFAEINRPCPNEQGNVQTDQQNSDTANLVACHVVSAVTTVLADTPHIVAFAHSMHRCCLVTPRTAGDTEVPVDASVESEIGTGGSEWRVESGDETKEELVVSPIDEMEDRD</sequence>
<protein>
    <submittedName>
        <fullName evidence="2">Uncharacterized protein</fullName>
    </submittedName>
</protein>
<feature type="compositionally biased region" description="Low complexity" evidence="1">
    <location>
        <begin position="173"/>
        <end position="183"/>
    </location>
</feature>
<feature type="region of interest" description="Disordered" evidence="1">
    <location>
        <begin position="877"/>
        <end position="910"/>
    </location>
</feature>